<keyword evidence="4" id="KW-1185">Reference proteome</keyword>
<dbReference type="Pfam" id="PF13499">
    <property type="entry name" value="EF-hand_7"/>
    <property type="match status" value="1"/>
</dbReference>
<feature type="compositionally biased region" description="Low complexity" evidence="1">
    <location>
        <begin position="196"/>
        <end position="212"/>
    </location>
</feature>
<dbReference type="CDD" id="cd00051">
    <property type="entry name" value="EFh"/>
    <property type="match status" value="1"/>
</dbReference>
<sequence length="263" mass="25938">MLFALGAASSAIDLLSSLMSSKSTTKTGSSGQGNQTTGLFAPSTGTSTSAGSSTGTGSGSGSPQISPLTMGALISAQSQSQTAVSNSPTAASRSDALKDLFSQIDADGNGKITQSEFENALGAGGTNTAQADDVFSKLDSNGDGNVSLDEMSQALQGHKGGGHHRHHMASGSTDESSSGAGGSSSDPLMQALDGATSTSVTNSDGSTTTTTTYADGSKVAMTTPATSSATLNAASSYNIVEQLIQRQAKAISAQDFAAISVSA</sequence>
<proteinExistence type="predicted"/>
<evidence type="ECO:0000256" key="1">
    <source>
        <dbReference type="SAM" id="MobiDB-lite"/>
    </source>
</evidence>
<evidence type="ECO:0000313" key="3">
    <source>
        <dbReference type="EMBL" id="WFU67208.1"/>
    </source>
</evidence>
<feature type="domain" description="EF-hand" evidence="2">
    <location>
        <begin position="129"/>
        <end position="161"/>
    </location>
</feature>
<dbReference type="EMBL" id="CP121646">
    <property type="protein sequence ID" value="WFU67208.1"/>
    <property type="molecule type" value="Genomic_DNA"/>
</dbReference>
<name>A0ABY8JQ20_9BRAD</name>
<dbReference type="SMART" id="SM00054">
    <property type="entry name" value="EFh"/>
    <property type="match status" value="2"/>
</dbReference>
<feature type="domain" description="EF-hand" evidence="2">
    <location>
        <begin position="92"/>
        <end position="127"/>
    </location>
</feature>
<feature type="compositionally biased region" description="Low complexity" evidence="1">
    <location>
        <begin position="22"/>
        <end position="53"/>
    </location>
</feature>
<dbReference type="RefSeq" id="WP_076828506.1">
    <property type="nucleotide sequence ID" value="NZ_CP121646.1"/>
</dbReference>
<dbReference type="InterPro" id="IPR002048">
    <property type="entry name" value="EF_hand_dom"/>
</dbReference>
<accession>A0ABY8JQ20</accession>
<dbReference type="SUPFAM" id="SSF47473">
    <property type="entry name" value="EF-hand"/>
    <property type="match status" value="1"/>
</dbReference>
<evidence type="ECO:0000259" key="2">
    <source>
        <dbReference type="PROSITE" id="PS50222"/>
    </source>
</evidence>
<feature type="region of interest" description="Disordered" evidence="1">
    <location>
        <begin position="155"/>
        <end position="212"/>
    </location>
</feature>
<evidence type="ECO:0000313" key="4">
    <source>
        <dbReference type="Proteomes" id="UP001221546"/>
    </source>
</evidence>
<organism evidence="3 4">
    <name type="scientific">Bradyrhizobium brasilense</name>
    <dbReference type="NCBI Taxonomy" id="1419277"/>
    <lineage>
        <taxon>Bacteria</taxon>
        <taxon>Pseudomonadati</taxon>
        <taxon>Pseudomonadota</taxon>
        <taxon>Alphaproteobacteria</taxon>
        <taxon>Hyphomicrobiales</taxon>
        <taxon>Nitrobacteraceae</taxon>
        <taxon>Bradyrhizobium</taxon>
    </lineage>
</organism>
<dbReference type="PROSITE" id="PS00018">
    <property type="entry name" value="EF_HAND_1"/>
    <property type="match status" value="2"/>
</dbReference>
<protein>
    <submittedName>
        <fullName evidence="3">EF-hand domain-containing protein</fullName>
    </submittedName>
</protein>
<reference evidence="3 4" key="1">
    <citation type="submission" date="2023-04" db="EMBL/GenBank/DDBJ databases">
        <title>Australian commercial rhizobial inoculants.</title>
        <authorList>
            <person name="Kohlmeier M.G."/>
            <person name="O'Hara G.W."/>
            <person name="Colombi E."/>
            <person name="Ramsay J.P."/>
            <person name="Terpolilli J."/>
        </authorList>
    </citation>
    <scope>NUCLEOTIDE SEQUENCE [LARGE SCALE GENOMIC DNA]</scope>
    <source>
        <strain evidence="3 4">CB627</strain>
    </source>
</reference>
<dbReference type="PROSITE" id="PS50222">
    <property type="entry name" value="EF_HAND_2"/>
    <property type="match status" value="2"/>
</dbReference>
<dbReference type="InterPro" id="IPR011992">
    <property type="entry name" value="EF-hand-dom_pair"/>
</dbReference>
<dbReference type="Gene3D" id="1.10.238.10">
    <property type="entry name" value="EF-hand"/>
    <property type="match status" value="1"/>
</dbReference>
<feature type="region of interest" description="Disordered" evidence="1">
    <location>
        <begin position="22"/>
        <end position="67"/>
    </location>
</feature>
<dbReference type="InterPro" id="IPR018247">
    <property type="entry name" value="EF_Hand_1_Ca_BS"/>
</dbReference>
<dbReference type="Proteomes" id="UP001221546">
    <property type="component" value="Chromosome"/>
</dbReference>
<gene>
    <name evidence="3" type="ORF">QA636_17640</name>
</gene>